<feature type="coiled-coil region" evidence="1">
    <location>
        <begin position="120"/>
        <end position="154"/>
    </location>
</feature>
<feature type="compositionally biased region" description="Basic and acidic residues" evidence="2">
    <location>
        <begin position="251"/>
        <end position="269"/>
    </location>
</feature>
<feature type="region of interest" description="Disordered" evidence="2">
    <location>
        <begin position="322"/>
        <end position="353"/>
    </location>
</feature>
<evidence type="ECO:0000313" key="3">
    <source>
        <dbReference type="EMBL" id="ODM97909.1"/>
    </source>
</evidence>
<keyword evidence="4" id="KW-1185">Reference proteome</keyword>
<evidence type="ECO:0000313" key="4">
    <source>
        <dbReference type="Proteomes" id="UP000094527"/>
    </source>
</evidence>
<feature type="region of interest" description="Disordered" evidence="2">
    <location>
        <begin position="251"/>
        <end position="300"/>
    </location>
</feature>
<protein>
    <submittedName>
        <fullName evidence="3">Uncharacterized protein</fullName>
    </submittedName>
</protein>
<dbReference type="Proteomes" id="UP000094527">
    <property type="component" value="Unassembled WGS sequence"/>
</dbReference>
<evidence type="ECO:0000256" key="2">
    <source>
        <dbReference type="SAM" id="MobiDB-lite"/>
    </source>
</evidence>
<comment type="caution">
    <text evidence="3">The sequence shown here is derived from an EMBL/GenBank/DDBJ whole genome shotgun (WGS) entry which is preliminary data.</text>
</comment>
<dbReference type="PANTHER" id="PTHR22538">
    <property type="entry name" value="CILIA- AND FLAGELLA-ASSOCIATED PROTEIN 74"/>
    <property type="match status" value="1"/>
</dbReference>
<dbReference type="Gene3D" id="2.60.40.10">
    <property type="entry name" value="Immunoglobulins"/>
    <property type="match status" value="1"/>
</dbReference>
<proteinExistence type="predicted"/>
<accession>A0A1D2MXY3</accession>
<evidence type="ECO:0000256" key="1">
    <source>
        <dbReference type="SAM" id="Coils"/>
    </source>
</evidence>
<feature type="compositionally biased region" description="Low complexity" evidence="2">
    <location>
        <begin position="287"/>
        <end position="297"/>
    </location>
</feature>
<name>A0A1D2MXY3_ORCCI</name>
<feature type="compositionally biased region" description="Basic and acidic residues" evidence="2">
    <location>
        <begin position="322"/>
        <end position="341"/>
    </location>
</feature>
<dbReference type="InterPro" id="IPR013783">
    <property type="entry name" value="Ig-like_fold"/>
</dbReference>
<keyword evidence="1" id="KW-0175">Coiled coil</keyword>
<dbReference type="EMBL" id="LJIJ01000397">
    <property type="protein sequence ID" value="ODM97909.1"/>
    <property type="molecule type" value="Genomic_DNA"/>
</dbReference>
<sequence>MLKNLQKQLEDARNAKLEEHSLNEDVKTLHDSQWQQRIMQPKSMENSRLEREVTSRKNALKVREETISSVAHSITAHVLQLPDHYASMRQIREAKNARRSVDKHFVKTIRKARENKAIAITEIQLRQRRQAENLAKLKNEIRDIKQNLITKNNMKRMHDEEIALEKEEVKKLLLSQGANPYIAEYLLAIEEKQREIQRKMLVEEQKRLLDMQREYAIIEAAKAKEEADRKKWNDYWANKVKDKVKQERNSKMELYYDKSPEEDANKGEPEPPPQQERQMSVDKSAPENEQTAQAQEFQEAEEEITEEVVLVAVPDRVSIPERKVLRSEENPRGSRDTKKTAISESSKQSKRFSSERQAMILDYVKKQSLLKSAGINSGDGGIMLMGNIDVFDFGDVPIGERNYVVVNIVNFGVDPIKLKMSILNPYGPFTLCNALKDIPPDYFYTLKFRYQPKDRVEDSETLKIEDAEKPESFVMINLKGQGILYSA</sequence>
<dbReference type="PANTHER" id="PTHR22538:SF0">
    <property type="entry name" value="CILIA- AND FLAGELLA-ASSOCIATED PROTEIN 74"/>
    <property type="match status" value="1"/>
</dbReference>
<dbReference type="AlphaFoldDB" id="A0A1D2MXY3"/>
<organism evidence="3 4">
    <name type="scientific">Orchesella cincta</name>
    <name type="common">Springtail</name>
    <name type="synonym">Podura cincta</name>
    <dbReference type="NCBI Taxonomy" id="48709"/>
    <lineage>
        <taxon>Eukaryota</taxon>
        <taxon>Metazoa</taxon>
        <taxon>Ecdysozoa</taxon>
        <taxon>Arthropoda</taxon>
        <taxon>Hexapoda</taxon>
        <taxon>Collembola</taxon>
        <taxon>Entomobryomorpha</taxon>
        <taxon>Entomobryoidea</taxon>
        <taxon>Orchesellidae</taxon>
        <taxon>Orchesellinae</taxon>
        <taxon>Orchesella</taxon>
    </lineage>
</organism>
<reference evidence="3 4" key="1">
    <citation type="journal article" date="2016" name="Genome Biol. Evol.">
        <title>Gene Family Evolution Reflects Adaptation to Soil Environmental Stressors in the Genome of the Collembolan Orchesella cincta.</title>
        <authorList>
            <person name="Faddeeva-Vakhrusheva A."/>
            <person name="Derks M.F."/>
            <person name="Anvar S.Y."/>
            <person name="Agamennone V."/>
            <person name="Suring W."/>
            <person name="Smit S."/>
            <person name="van Straalen N.M."/>
            <person name="Roelofs D."/>
        </authorList>
    </citation>
    <scope>NUCLEOTIDE SEQUENCE [LARGE SCALE GENOMIC DNA]</scope>
    <source>
        <tissue evidence="3">Mixed pool</tissue>
    </source>
</reference>
<dbReference type="OrthoDB" id="6612278at2759"/>
<gene>
    <name evidence="3" type="ORF">Ocin01_08777</name>
</gene>